<feature type="chain" id="PRO_5003236919" evidence="2">
    <location>
        <begin position="22"/>
        <end position="121"/>
    </location>
</feature>
<keyword evidence="1" id="KW-0175">Coiled coil</keyword>
<keyword evidence="4" id="KW-1185">Reference proteome</keyword>
<feature type="coiled-coil region" evidence="1">
    <location>
        <begin position="92"/>
        <end position="119"/>
    </location>
</feature>
<name>E9GDW9_DAPPU</name>
<keyword evidence="2" id="KW-0732">Signal</keyword>
<proteinExistence type="predicted"/>
<sequence>MEHSIIVIFVPLMAYVLLASAQLPTSLSKGKAEEEAIHPQTISEIIQIMSNQRQFSVQDVQIALNTLGSLWKAFVGAMLDAKVDLARANTEIGIIKKQLANVTATVENLRKQINGTTNNSP</sequence>
<evidence type="ECO:0000313" key="3">
    <source>
        <dbReference type="EMBL" id="EFX82159.1"/>
    </source>
</evidence>
<dbReference type="EMBL" id="GL732540">
    <property type="protein sequence ID" value="EFX82159.1"/>
    <property type="molecule type" value="Genomic_DNA"/>
</dbReference>
<dbReference type="Proteomes" id="UP000000305">
    <property type="component" value="Unassembled WGS sequence"/>
</dbReference>
<evidence type="ECO:0000313" key="4">
    <source>
        <dbReference type="Proteomes" id="UP000000305"/>
    </source>
</evidence>
<dbReference type="HOGENOM" id="CLU_2040399_0_0_1"/>
<evidence type="ECO:0000256" key="2">
    <source>
        <dbReference type="SAM" id="SignalP"/>
    </source>
</evidence>
<accession>E9GDW9</accession>
<dbReference type="InParanoid" id="E9GDW9"/>
<feature type="signal peptide" evidence="2">
    <location>
        <begin position="1"/>
        <end position="21"/>
    </location>
</feature>
<gene>
    <name evidence="3" type="ORF">DAPPUDRAFT_241294</name>
</gene>
<organism evidence="3 4">
    <name type="scientific">Daphnia pulex</name>
    <name type="common">Water flea</name>
    <dbReference type="NCBI Taxonomy" id="6669"/>
    <lineage>
        <taxon>Eukaryota</taxon>
        <taxon>Metazoa</taxon>
        <taxon>Ecdysozoa</taxon>
        <taxon>Arthropoda</taxon>
        <taxon>Crustacea</taxon>
        <taxon>Branchiopoda</taxon>
        <taxon>Diplostraca</taxon>
        <taxon>Cladocera</taxon>
        <taxon>Anomopoda</taxon>
        <taxon>Daphniidae</taxon>
        <taxon>Daphnia</taxon>
    </lineage>
</organism>
<dbReference type="KEGG" id="dpx:DAPPUDRAFT_241294"/>
<protein>
    <submittedName>
        <fullName evidence="3">Uncharacterized protein</fullName>
    </submittedName>
</protein>
<reference evidence="3 4" key="1">
    <citation type="journal article" date="2011" name="Science">
        <title>The ecoresponsive genome of Daphnia pulex.</title>
        <authorList>
            <person name="Colbourne J.K."/>
            <person name="Pfrender M.E."/>
            <person name="Gilbert D."/>
            <person name="Thomas W.K."/>
            <person name="Tucker A."/>
            <person name="Oakley T.H."/>
            <person name="Tokishita S."/>
            <person name="Aerts A."/>
            <person name="Arnold G.J."/>
            <person name="Basu M.K."/>
            <person name="Bauer D.J."/>
            <person name="Caceres C.E."/>
            <person name="Carmel L."/>
            <person name="Casola C."/>
            <person name="Choi J.H."/>
            <person name="Detter J.C."/>
            <person name="Dong Q."/>
            <person name="Dusheyko S."/>
            <person name="Eads B.D."/>
            <person name="Frohlich T."/>
            <person name="Geiler-Samerotte K.A."/>
            <person name="Gerlach D."/>
            <person name="Hatcher P."/>
            <person name="Jogdeo S."/>
            <person name="Krijgsveld J."/>
            <person name="Kriventseva E.V."/>
            <person name="Kultz D."/>
            <person name="Laforsch C."/>
            <person name="Lindquist E."/>
            <person name="Lopez J."/>
            <person name="Manak J.R."/>
            <person name="Muller J."/>
            <person name="Pangilinan J."/>
            <person name="Patwardhan R.P."/>
            <person name="Pitluck S."/>
            <person name="Pritham E.J."/>
            <person name="Rechtsteiner A."/>
            <person name="Rho M."/>
            <person name="Rogozin I.B."/>
            <person name="Sakarya O."/>
            <person name="Salamov A."/>
            <person name="Schaack S."/>
            <person name="Shapiro H."/>
            <person name="Shiga Y."/>
            <person name="Skalitzky C."/>
            <person name="Smith Z."/>
            <person name="Souvorov A."/>
            <person name="Sung W."/>
            <person name="Tang Z."/>
            <person name="Tsuchiya D."/>
            <person name="Tu H."/>
            <person name="Vos H."/>
            <person name="Wang M."/>
            <person name="Wolf Y.I."/>
            <person name="Yamagata H."/>
            <person name="Yamada T."/>
            <person name="Ye Y."/>
            <person name="Shaw J.R."/>
            <person name="Andrews J."/>
            <person name="Crease T.J."/>
            <person name="Tang H."/>
            <person name="Lucas S.M."/>
            <person name="Robertson H.M."/>
            <person name="Bork P."/>
            <person name="Koonin E.V."/>
            <person name="Zdobnov E.M."/>
            <person name="Grigoriev I.V."/>
            <person name="Lynch M."/>
            <person name="Boore J.L."/>
        </authorList>
    </citation>
    <scope>NUCLEOTIDE SEQUENCE [LARGE SCALE GENOMIC DNA]</scope>
</reference>
<evidence type="ECO:0000256" key="1">
    <source>
        <dbReference type="SAM" id="Coils"/>
    </source>
</evidence>
<dbReference type="AlphaFoldDB" id="E9GDW9"/>